<dbReference type="PANTHER" id="PTHR43395">
    <property type="entry name" value="SENSOR HISTIDINE KINASE CHEA"/>
    <property type="match status" value="1"/>
</dbReference>
<feature type="domain" description="HAMP" evidence="10">
    <location>
        <begin position="207"/>
        <end position="260"/>
    </location>
</feature>
<dbReference type="Gene3D" id="6.10.340.10">
    <property type="match status" value="1"/>
</dbReference>
<dbReference type="InterPro" id="IPR024478">
    <property type="entry name" value="HlyB_4HB_MCP"/>
</dbReference>
<dbReference type="SUPFAM" id="SSF55785">
    <property type="entry name" value="PYP-like sensor domain (PAS domain)"/>
    <property type="match status" value="1"/>
</dbReference>
<name>A0ABU6J8F8_9BURK</name>
<evidence type="ECO:0000256" key="6">
    <source>
        <dbReference type="PROSITE-ProRule" id="PRU00110"/>
    </source>
</evidence>
<dbReference type="Gene3D" id="3.30.565.10">
    <property type="entry name" value="Histidine kinase-like ATPase, C-terminal domain"/>
    <property type="match status" value="1"/>
</dbReference>
<dbReference type="PROSITE" id="PS50885">
    <property type="entry name" value="HAMP"/>
    <property type="match status" value="1"/>
</dbReference>
<dbReference type="CDD" id="cd06225">
    <property type="entry name" value="HAMP"/>
    <property type="match status" value="1"/>
</dbReference>
<feature type="compositionally biased region" description="Basic and acidic residues" evidence="7">
    <location>
        <begin position="804"/>
        <end position="814"/>
    </location>
</feature>
<dbReference type="Pfam" id="PF02518">
    <property type="entry name" value="HATPase_c"/>
    <property type="match status" value="1"/>
</dbReference>
<proteinExistence type="predicted"/>
<evidence type="ECO:0000256" key="3">
    <source>
        <dbReference type="ARBA" id="ARBA00022679"/>
    </source>
</evidence>
<keyword evidence="8" id="KW-0812">Transmembrane</keyword>
<evidence type="ECO:0000256" key="8">
    <source>
        <dbReference type="SAM" id="Phobius"/>
    </source>
</evidence>
<accession>A0ABU6J8F8</accession>
<keyword evidence="8" id="KW-0472">Membrane</keyword>
<keyword evidence="5" id="KW-0902">Two-component regulatory system</keyword>
<dbReference type="InterPro" id="IPR008207">
    <property type="entry name" value="Sig_transdc_His_kin_Hpt_dom"/>
</dbReference>
<dbReference type="EMBL" id="JAWIIV010000009">
    <property type="protein sequence ID" value="MEC4719945.1"/>
    <property type="molecule type" value="Genomic_DNA"/>
</dbReference>
<dbReference type="PANTHER" id="PTHR43395:SF10">
    <property type="entry name" value="CHEMOTAXIS PROTEIN CHEA"/>
    <property type="match status" value="1"/>
</dbReference>
<feature type="domain" description="HPt" evidence="11">
    <location>
        <begin position="419"/>
        <end position="519"/>
    </location>
</feature>
<comment type="caution">
    <text evidence="12">The sequence shown here is derived from an EMBL/GenBank/DDBJ whole genome shotgun (WGS) entry which is preliminary data.</text>
</comment>
<feature type="region of interest" description="Disordered" evidence="7">
    <location>
        <begin position="781"/>
        <end position="822"/>
    </location>
</feature>
<dbReference type="InterPro" id="IPR051315">
    <property type="entry name" value="Bact_Chemotaxis_CheA"/>
</dbReference>
<dbReference type="Gene3D" id="1.20.120.160">
    <property type="entry name" value="HPT domain"/>
    <property type="match status" value="1"/>
</dbReference>
<feature type="transmembrane region" description="Helical" evidence="8">
    <location>
        <begin position="7"/>
        <end position="26"/>
    </location>
</feature>
<dbReference type="SUPFAM" id="SSF158472">
    <property type="entry name" value="HAMP domain-like"/>
    <property type="match status" value="1"/>
</dbReference>
<dbReference type="Pfam" id="PF01627">
    <property type="entry name" value="Hpt"/>
    <property type="match status" value="1"/>
</dbReference>
<dbReference type="Pfam" id="PF00672">
    <property type="entry name" value="HAMP"/>
    <property type="match status" value="1"/>
</dbReference>
<keyword evidence="8" id="KW-1133">Transmembrane helix</keyword>
<evidence type="ECO:0000256" key="5">
    <source>
        <dbReference type="ARBA" id="ARBA00023012"/>
    </source>
</evidence>
<dbReference type="InterPro" id="IPR000700">
    <property type="entry name" value="PAS-assoc_C"/>
</dbReference>
<dbReference type="CDD" id="cd00088">
    <property type="entry name" value="HPT"/>
    <property type="match status" value="1"/>
</dbReference>
<dbReference type="InterPro" id="IPR003660">
    <property type="entry name" value="HAMP_dom"/>
</dbReference>
<dbReference type="InterPro" id="IPR036641">
    <property type="entry name" value="HPT_dom_sf"/>
</dbReference>
<dbReference type="PROSITE" id="PS50113">
    <property type="entry name" value="PAC"/>
    <property type="match status" value="1"/>
</dbReference>
<dbReference type="InterPro" id="IPR035965">
    <property type="entry name" value="PAS-like_dom_sf"/>
</dbReference>
<dbReference type="InterPro" id="IPR036890">
    <property type="entry name" value="HATPase_C_sf"/>
</dbReference>
<dbReference type="Proteomes" id="UP001352263">
    <property type="component" value="Unassembled WGS sequence"/>
</dbReference>
<evidence type="ECO:0000313" key="13">
    <source>
        <dbReference type="Proteomes" id="UP001352263"/>
    </source>
</evidence>
<protein>
    <submittedName>
        <fullName evidence="12">HAMP domain-containing protein</fullName>
    </submittedName>
</protein>
<dbReference type="RefSeq" id="WP_326506661.1">
    <property type="nucleotide sequence ID" value="NZ_JAWIIV010000009.1"/>
</dbReference>
<keyword evidence="13" id="KW-1185">Reference proteome</keyword>
<evidence type="ECO:0000259" key="11">
    <source>
        <dbReference type="PROSITE" id="PS50894"/>
    </source>
</evidence>
<dbReference type="InterPro" id="IPR003594">
    <property type="entry name" value="HATPase_dom"/>
</dbReference>
<sequence>MTIRQRITLLVVLMFAAICGIGGYAFQQSREGATQVKLVTEGVVPSALASADLVSRLKDVQLATIVLVSAPDRQMMEQAKEKLGISQKQLREAIEQQTAQATGDRQKGLMEQVGESLDNYFTSIAETIRFKESGKDELAQASLFGNVVQYQGELEQIVETLRIEKNRAKDEAIAVLNDNLATTTTTLSVVTLLAAIVLSAVGMLLYRRITGPISRMQSMMSEIAASQDFTRRVPVQTMDEIGRSIVAFNGMIEKIEASSAQVRQKTADIQAMLENMPQGILTVVEGVRVHPEYSAYLETILETDDIVGRSLMELLFTGTNLGADALAQIDAAVRASIGEDVMNFEFNQHLLVGEFEKTMADGRIKILDLSWSPITDGADTTVRLMLCVRDVTELRKLAAEAGEQKRKLEIIGEVLAVSQEKFHEFIVGSMKFVTENEVIIREHPELHAEAVAQLFRNMHTIKGNARTYGLNHLTNVVHLAEQTYEELRKPRPKLAWDQSMVLQELFKVRDMVELYADINEFSLGRKGPGQRAGAGRYLMVDQEHVLESLHRLETVNTANLHELLSAHETVRRNLRLLGTETLADTLANVLDSLPSLARELEKEAPAVRIIDNGYRVRTQAGSVLKNVFMHLIRNAMDHGLEVAEVRRLQGKPPAGIIEIKADVAGNMLKLELGDDGRGLALSRIRRIATEKGLIHADATLRDEDIAQLIFKPGFSTAAQVTEVSGRGVGMDAVQDFIRREHGSIEIQFCDDKTGADYRQFRTIVMLPASMAVSGDAAAPMQAQVESGPRHGAAAAAAAAAAHLGNEHSADKHEAGPAQKEAV</sequence>
<reference evidence="12 13" key="1">
    <citation type="submission" date="2023-10" db="EMBL/GenBank/DDBJ databases">
        <title>Noviherbaspirillum sp. CPCC 100848 genome assembly.</title>
        <authorList>
            <person name="Li X.Y."/>
            <person name="Fang X.M."/>
        </authorList>
    </citation>
    <scope>NUCLEOTIDE SEQUENCE [LARGE SCALE GENOMIC DNA]</scope>
    <source>
        <strain evidence="12 13">CPCC 100848</strain>
    </source>
</reference>
<evidence type="ECO:0000313" key="12">
    <source>
        <dbReference type="EMBL" id="MEC4719945.1"/>
    </source>
</evidence>
<feature type="compositionally biased region" description="Low complexity" evidence="7">
    <location>
        <begin position="792"/>
        <end position="801"/>
    </location>
</feature>
<evidence type="ECO:0000256" key="4">
    <source>
        <dbReference type="ARBA" id="ARBA00022777"/>
    </source>
</evidence>
<feature type="modified residue" description="Phosphohistidine" evidence="6">
    <location>
        <position position="459"/>
    </location>
</feature>
<dbReference type="SMART" id="SM00387">
    <property type="entry name" value="HATPase_c"/>
    <property type="match status" value="1"/>
</dbReference>
<feature type="domain" description="PAC" evidence="9">
    <location>
        <begin position="351"/>
        <end position="403"/>
    </location>
</feature>
<dbReference type="SMART" id="SM00073">
    <property type="entry name" value="HPT"/>
    <property type="match status" value="1"/>
</dbReference>
<evidence type="ECO:0000256" key="7">
    <source>
        <dbReference type="SAM" id="MobiDB-lite"/>
    </source>
</evidence>
<evidence type="ECO:0000259" key="9">
    <source>
        <dbReference type="PROSITE" id="PS50113"/>
    </source>
</evidence>
<keyword evidence="4" id="KW-0418">Kinase</keyword>
<comment type="subcellular location">
    <subcellularLocation>
        <location evidence="1">Membrane</location>
    </subcellularLocation>
</comment>
<keyword evidence="3" id="KW-0808">Transferase</keyword>
<evidence type="ECO:0000259" key="10">
    <source>
        <dbReference type="PROSITE" id="PS50885"/>
    </source>
</evidence>
<organism evidence="12 13">
    <name type="scientific">Noviherbaspirillum album</name>
    <dbReference type="NCBI Taxonomy" id="3080276"/>
    <lineage>
        <taxon>Bacteria</taxon>
        <taxon>Pseudomonadati</taxon>
        <taxon>Pseudomonadota</taxon>
        <taxon>Betaproteobacteria</taxon>
        <taxon>Burkholderiales</taxon>
        <taxon>Oxalobacteraceae</taxon>
        <taxon>Noviherbaspirillum</taxon>
    </lineage>
</organism>
<dbReference type="SUPFAM" id="SSF47226">
    <property type="entry name" value="Histidine-containing phosphotransfer domain, HPT domain"/>
    <property type="match status" value="1"/>
</dbReference>
<dbReference type="SMART" id="SM00304">
    <property type="entry name" value="HAMP"/>
    <property type="match status" value="1"/>
</dbReference>
<dbReference type="SUPFAM" id="SSF55874">
    <property type="entry name" value="ATPase domain of HSP90 chaperone/DNA topoisomerase II/histidine kinase"/>
    <property type="match status" value="1"/>
</dbReference>
<gene>
    <name evidence="12" type="ORF">RY831_12355</name>
</gene>
<dbReference type="Gene3D" id="3.30.450.20">
    <property type="entry name" value="PAS domain"/>
    <property type="match status" value="1"/>
</dbReference>
<dbReference type="PROSITE" id="PS50894">
    <property type="entry name" value="HPT"/>
    <property type="match status" value="1"/>
</dbReference>
<dbReference type="Pfam" id="PF12729">
    <property type="entry name" value="4HB_MCP_1"/>
    <property type="match status" value="1"/>
</dbReference>
<keyword evidence="2 6" id="KW-0597">Phosphoprotein</keyword>
<evidence type="ECO:0000256" key="2">
    <source>
        <dbReference type="ARBA" id="ARBA00022553"/>
    </source>
</evidence>
<evidence type="ECO:0000256" key="1">
    <source>
        <dbReference type="ARBA" id="ARBA00004370"/>
    </source>
</evidence>